<dbReference type="InterPro" id="IPR025660">
    <property type="entry name" value="Pept_his_AS"/>
</dbReference>
<dbReference type="InterPro" id="IPR025661">
    <property type="entry name" value="Pept_asp_AS"/>
</dbReference>
<evidence type="ECO:0000256" key="9">
    <source>
        <dbReference type="ARBA" id="ARBA00022807"/>
    </source>
</evidence>
<comment type="subunit">
    <text evidence="4">Tetramer of heterotrimers consisting of exclusion domain, heavy- and light chains.</text>
</comment>
<keyword evidence="10" id="KW-1015">Disulfide bond</keyword>
<dbReference type="InterPro" id="IPR038765">
    <property type="entry name" value="Papain-like_cys_pep_sf"/>
</dbReference>
<gene>
    <name evidence="19" type="ORF">CRM22_006933</name>
</gene>
<dbReference type="PROSITE" id="PS00139">
    <property type="entry name" value="THIOL_PROTEASE_CYS"/>
    <property type="match status" value="1"/>
</dbReference>
<comment type="similarity">
    <text evidence="3">Belongs to the peptidase C1 family.</text>
</comment>
<keyword evidence="20" id="KW-1185">Reference proteome</keyword>
<evidence type="ECO:0000256" key="6">
    <source>
        <dbReference type="ARBA" id="ARBA00014709"/>
    </source>
</evidence>
<dbReference type="PRINTS" id="PR00705">
    <property type="entry name" value="PAPAIN"/>
</dbReference>
<evidence type="ECO:0000256" key="10">
    <source>
        <dbReference type="ARBA" id="ARBA00023157"/>
    </source>
</evidence>
<dbReference type="EC" id="3.4.14.1" evidence="5"/>
<evidence type="ECO:0000256" key="8">
    <source>
        <dbReference type="ARBA" id="ARBA00022801"/>
    </source>
</evidence>
<dbReference type="OrthoDB" id="3789175at2759"/>
<feature type="signal peptide" evidence="17">
    <location>
        <begin position="1"/>
        <end position="41"/>
    </location>
</feature>
<feature type="chain" id="PRO_5020849649" description="Dipeptidyl peptidase 1" evidence="17">
    <location>
        <begin position="42"/>
        <end position="478"/>
    </location>
</feature>
<dbReference type="PROSITE" id="PS00639">
    <property type="entry name" value="THIOL_PROTEASE_HIS"/>
    <property type="match status" value="1"/>
</dbReference>
<evidence type="ECO:0000259" key="18">
    <source>
        <dbReference type="SMART" id="SM00645"/>
    </source>
</evidence>
<dbReference type="GO" id="GO:0006508">
    <property type="term" value="P:proteolysis"/>
    <property type="evidence" value="ECO:0007669"/>
    <property type="project" value="UniProtKB-KW"/>
</dbReference>
<comment type="cofactor">
    <cofactor evidence="2">
        <name>chloride</name>
        <dbReference type="ChEBI" id="CHEBI:17996"/>
    </cofactor>
</comment>
<dbReference type="PROSITE" id="PS00640">
    <property type="entry name" value="THIOL_PROTEASE_ASN"/>
    <property type="match status" value="1"/>
</dbReference>
<dbReference type="Gene3D" id="2.40.128.80">
    <property type="entry name" value="Cathepsin C, exclusion domain"/>
    <property type="match status" value="1"/>
</dbReference>
<comment type="caution">
    <text evidence="19">The sequence shown here is derived from an EMBL/GenBank/DDBJ whole genome shotgun (WGS) entry which is preliminary data.</text>
</comment>
<dbReference type="AlphaFoldDB" id="A0A4S2LR34"/>
<evidence type="ECO:0000256" key="12">
    <source>
        <dbReference type="ARBA" id="ARBA00029762"/>
    </source>
</evidence>
<dbReference type="InterPro" id="IPR013128">
    <property type="entry name" value="Peptidase_C1A"/>
</dbReference>
<dbReference type="InterPro" id="IPR014882">
    <property type="entry name" value="CathepsinC_exc"/>
</dbReference>
<dbReference type="Pfam" id="PF08773">
    <property type="entry name" value="CathepsinC_exc"/>
    <property type="match status" value="1"/>
</dbReference>
<keyword evidence="7" id="KW-0645">Protease</keyword>
<dbReference type="Proteomes" id="UP000308267">
    <property type="component" value="Unassembled WGS sequence"/>
</dbReference>
<evidence type="ECO:0000256" key="11">
    <source>
        <dbReference type="ARBA" id="ARBA00023214"/>
    </source>
</evidence>
<dbReference type="Pfam" id="PF00112">
    <property type="entry name" value="Peptidase_C1"/>
    <property type="match status" value="1"/>
</dbReference>
<dbReference type="SUPFAM" id="SSF75001">
    <property type="entry name" value="Dipeptidyl peptidase I (cathepsin C), exclusion domain"/>
    <property type="match status" value="1"/>
</dbReference>
<dbReference type="EMBL" id="SJOL01007178">
    <property type="protein sequence ID" value="TGZ63418.1"/>
    <property type="molecule type" value="Genomic_DNA"/>
</dbReference>
<evidence type="ECO:0000256" key="3">
    <source>
        <dbReference type="ARBA" id="ARBA00008455"/>
    </source>
</evidence>
<evidence type="ECO:0000256" key="15">
    <source>
        <dbReference type="ARBA" id="ARBA00032961"/>
    </source>
</evidence>
<keyword evidence="8" id="KW-0378">Hydrolase</keyword>
<keyword evidence="11" id="KW-0868">Chloride</keyword>
<comment type="function">
    <text evidence="16">Thiol protease. Has dipeptidylpeptidase activity. Active against a broad range of dipeptide substrates composed of both polar and hydrophobic amino acids. Proline cannot occupy the P1 position and arginine cannot occupy the P2 position of the substrate. Can act as both an exopeptidase and endopeptidase. Activates serine proteases such as elastase, cathepsin G and granzymes A and B.</text>
</comment>
<evidence type="ECO:0000313" key="19">
    <source>
        <dbReference type="EMBL" id="TGZ63418.1"/>
    </source>
</evidence>
<dbReference type="SMART" id="SM00645">
    <property type="entry name" value="Pept_C1"/>
    <property type="match status" value="1"/>
</dbReference>
<proteinExistence type="inferred from homology"/>
<evidence type="ECO:0000256" key="4">
    <source>
        <dbReference type="ARBA" id="ARBA00011610"/>
    </source>
</evidence>
<evidence type="ECO:0000256" key="17">
    <source>
        <dbReference type="SAM" id="SignalP"/>
    </source>
</evidence>
<keyword evidence="17" id="KW-0732">Signal</keyword>
<dbReference type="PANTHER" id="PTHR12411">
    <property type="entry name" value="CYSTEINE PROTEASE FAMILY C1-RELATED"/>
    <property type="match status" value="1"/>
</dbReference>
<dbReference type="STRING" id="147828.A0A4S2LR34"/>
<accession>A0A4S2LR34</accession>
<protein>
    <recommendedName>
        <fullName evidence="6">Dipeptidyl peptidase 1</fullName>
        <ecNumber evidence="5">3.4.14.1</ecNumber>
    </recommendedName>
    <alternativeName>
        <fullName evidence="13">Cathepsin C</fullName>
    </alternativeName>
    <alternativeName>
        <fullName evidence="12">Cathepsin J</fullName>
    </alternativeName>
    <alternativeName>
        <fullName evidence="15">Dipeptidyl peptidase I</fullName>
    </alternativeName>
    <alternativeName>
        <fullName evidence="14">Dipeptidyl transferase</fullName>
    </alternativeName>
</protein>
<evidence type="ECO:0000256" key="1">
    <source>
        <dbReference type="ARBA" id="ARBA00000738"/>
    </source>
</evidence>
<reference evidence="19 20" key="1">
    <citation type="journal article" date="2019" name="BMC Genomics">
        <title>New insights from Opisthorchis felineus genome: update on genomics of the epidemiologically important liver flukes.</title>
        <authorList>
            <person name="Ershov N.I."/>
            <person name="Mordvinov V.A."/>
            <person name="Prokhortchouk E.B."/>
            <person name="Pakharukova M.Y."/>
            <person name="Gunbin K.V."/>
            <person name="Ustyantsev K."/>
            <person name="Genaev M.A."/>
            <person name="Blinov A.G."/>
            <person name="Mazur A."/>
            <person name="Boulygina E."/>
            <person name="Tsygankova S."/>
            <person name="Khrameeva E."/>
            <person name="Chekanov N."/>
            <person name="Fan G."/>
            <person name="Xiao A."/>
            <person name="Zhang H."/>
            <person name="Xu X."/>
            <person name="Yang H."/>
            <person name="Solovyev V."/>
            <person name="Lee S.M."/>
            <person name="Liu X."/>
            <person name="Afonnikov D.A."/>
            <person name="Skryabin K.G."/>
        </authorList>
    </citation>
    <scope>NUCLEOTIDE SEQUENCE [LARGE SCALE GENOMIC DNA]</scope>
    <source>
        <strain evidence="19">AK-0245</strain>
        <tissue evidence="19">Whole organism</tissue>
    </source>
</reference>
<dbReference type="GO" id="GO:0008234">
    <property type="term" value="F:cysteine-type peptidase activity"/>
    <property type="evidence" value="ECO:0007669"/>
    <property type="project" value="UniProtKB-KW"/>
</dbReference>
<dbReference type="GO" id="GO:0008239">
    <property type="term" value="F:dipeptidyl-peptidase activity"/>
    <property type="evidence" value="ECO:0007669"/>
    <property type="project" value="UniProtKB-EC"/>
</dbReference>
<evidence type="ECO:0000256" key="2">
    <source>
        <dbReference type="ARBA" id="ARBA00001923"/>
    </source>
</evidence>
<feature type="domain" description="Peptidase C1A papain C-terminal" evidence="18">
    <location>
        <begin position="245"/>
        <end position="475"/>
    </location>
</feature>
<evidence type="ECO:0000313" key="20">
    <source>
        <dbReference type="Proteomes" id="UP000308267"/>
    </source>
</evidence>
<evidence type="ECO:0000256" key="14">
    <source>
        <dbReference type="ARBA" id="ARBA00030778"/>
    </source>
</evidence>
<name>A0A4S2LR34_OPIFE</name>
<evidence type="ECO:0000256" key="5">
    <source>
        <dbReference type="ARBA" id="ARBA00012059"/>
    </source>
</evidence>
<dbReference type="Gene3D" id="3.90.70.10">
    <property type="entry name" value="Cysteine proteinases"/>
    <property type="match status" value="1"/>
</dbReference>
<dbReference type="SUPFAM" id="SSF54001">
    <property type="entry name" value="Cysteine proteinases"/>
    <property type="match status" value="1"/>
</dbReference>
<evidence type="ECO:0000256" key="13">
    <source>
        <dbReference type="ARBA" id="ARBA00029779"/>
    </source>
</evidence>
<organism evidence="19 20">
    <name type="scientific">Opisthorchis felineus</name>
    <dbReference type="NCBI Taxonomy" id="147828"/>
    <lineage>
        <taxon>Eukaryota</taxon>
        <taxon>Metazoa</taxon>
        <taxon>Spiralia</taxon>
        <taxon>Lophotrochozoa</taxon>
        <taxon>Platyhelminthes</taxon>
        <taxon>Trematoda</taxon>
        <taxon>Digenea</taxon>
        <taxon>Opisthorchiida</taxon>
        <taxon>Opisthorchiata</taxon>
        <taxon>Opisthorchiidae</taxon>
        <taxon>Opisthorchis</taxon>
    </lineage>
</organism>
<dbReference type="InterPro" id="IPR000169">
    <property type="entry name" value="Pept_cys_AS"/>
</dbReference>
<dbReference type="InterPro" id="IPR000668">
    <property type="entry name" value="Peptidase_C1A_C"/>
</dbReference>
<sequence length="478" mass="54383">MRVAPGWRRVMSFVDKMSPSHLSSPLASLLFCLLLIGSGRCDTPANCTYEDARGSWSLKVCPHPKNCSAESHDEFIIDLLYPNLAASVKGYGTIGVWTLIYNQGFEITIAHRKWLVMFDFDESGRYFCNRGRHGWSHDSLLRQWWWFEATKLSAPVSSSPAASEPVDFTTFAYSDTPYFVDHWFIQSINEAQHSWKAVRYPHLEKLTFRDLARLTGGDKSRFSKPRSLVNQFKTSPELLEASRYLPDEFDWRKQSPSPVTPVRNQEVCGSCYAFASAAALEARIRLVSNFTEEPILSPQDVVDCSPYSEGCDGGFPYLIAGKYAEDFGIPLESCDPYTGVKADKCPTKPGCRRYYATNYRYLGGYYGACSELLMRMELVHGGPFPIGFEVYDDFVHYRSGVYRHTNIRHPLKRFEPFELTNHAVLLVGYGFDKESKMPYWTVKNSWGTEWGEDGFFRILRGSDECAVESLGVVFDPVL</sequence>
<evidence type="ECO:0000256" key="16">
    <source>
        <dbReference type="ARBA" id="ARBA00045556"/>
    </source>
</evidence>
<evidence type="ECO:0000256" key="7">
    <source>
        <dbReference type="ARBA" id="ARBA00022670"/>
    </source>
</evidence>
<comment type="catalytic activity">
    <reaction evidence="1">
        <text>Release of an N-terminal dipeptide, Xaa-Yaa-|-Zaa-, except when Xaa is Arg or Lys, or Yaa or Zaa is Pro.</text>
        <dbReference type="EC" id="3.4.14.1"/>
    </reaction>
</comment>
<keyword evidence="9" id="KW-0788">Thiol protease</keyword>
<dbReference type="InterPro" id="IPR036496">
    <property type="entry name" value="CathepsinC_exc_dom_sf"/>
</dbReference>